<keyword evidence="3" id="KW-1185">Reference proteome</keyword>
<evidence type="ECO:0000313" key="2">
    <source>
        <dbReference type="EMBL" id="SNX75539.1"/>
    </source>
</evidence>
<dbReference type="InterPro" id="IPR013096">
    <property type="entry name" value="Cupin_2"/>
</dbReference>
<dbReference type="SUPFAM" id="SSF51182">
    <property type="entry name" value="RmlC-like cupins"/>
    <property type="match status" value="1"/>
</dbReference>
<protein>
    <recommendedName>
        <fullName evidence="1">Cupin type-2 domain-containing protein</fullName>
    </recommendedName>
</protein>
<feature type="domain" description="Cupin type-2" evidence="1">
    <location>
        <begin position="31"/>
        <end position="99"/>
    </location>
</feature>
<dbReference type="OrthoDB" id="2080697at2"/>
<dbReference type="CDD" id="cd02208">
    <property type="entry name" value="cupin_RmlC-like"/>
    <property type="match status" value="1"/>
</dbReference>
<evidence type="ECO:0000313" key="3">
    <source>
        <dbReference type="Proteomes" id="UP000219546"/>
    </source>
</evidence>
<organism evidence="2 3">
    <name type="scientific">Bacillus oleivorans</name>
    <dbReference type="NCBI Taxonomy" id="1448271"/>
    <lineage>
        <taxon>Bacteria</taxon>
        <taxon>Bacillati</taxon>
        <taxon>Bacillota</taxon>
        <taxon>Bacilli</taxon>
        <taxon>Bacillales</taxon>
        <taxon>Bacillaceae</taxon>
        <taxon>Bacillus</taxon>
    </lineage>
</organism>
<dbReference type="Pfam" id="PF07883">
    <property type="entry name" value="Cupin_2"/>
    <property type="match status" value="1"/>
</dbReference>
<dbReference type="InterPro" id="IPR014710">
    <property type="entry name" value="RmlC-like_jellyroll"/>
</dbReference>
<dbReference type="InterPro" id="IPR011051">
    <property type="entry name" value="RmlC_Cupin_sf"/>
</dbReference>
<gene>
    <name evidence="2" type="ORF">SAMN05877753_11339</name>
</gene>
<evidence type="ECO:0000259" key="1">
    <source>
        <dbReference type="Pfam" id="PF07883"/>
    </source>
</evidence>
<name>A0A285D6U6_9BACI</name>
<dbReference type="Gene3D" id="2.60.120.10">
    <property type="entry name" value="Jelly Rolls"/>
    <property type="match status" value="1"/>
</dbReference>
<dbReference type="InterPro" id="IPR052538">
    <property type="entry name" value="Flavonoid_dioxygenase-like"/>
</dbReference>
<accession>A0A285D6U6</accession>
<dbReference type="PANTHER" id="PTHR43346">
    <property type="entry name" value="LIGAND BINDING DOMAIN PROTEIN, PUTATIVE (AFU_ORTHOLOGUE AFUA_6G14370)-RELATED"/>
    <property type="match status" value="1"/>
</dbReference>
<reference evidence="2 3" key="1">
    <citation type="submission" date="2017-08" db="EMBL/GenBank/DDBJ databases">
        <authorList>
            <person name="de Groot N.N."/>
        </authorList>
    </citation>
    <scope>NUCLEOTIDE SEQUENCE [LARGE SCALE GENOMIC DNA]</scope>
    <source>
        <strain evidence="2 3">JC228</strain>
    </source>
</reference>
<dbReference type="EMBL" id="OAOP01000013">
    <property type="protein sequence ID" value="SNX75539.1"/>
    <property type="molecule type" value="Genomic_DNA"/>
</dbReference>
<dbReference type="AlphaFoldDB" id="A0A285D6U6"/>
<sequence>MKKVNENEFEYRFGDNGPKYLTKGPNVDVGVVVLKPGQDFPNHYHTECEEIFYILEGEIDFYINYERVPAKPGDMIQCRPHDSHYLINNSNQNFKAVFIKSPHIGRNDSVTIDKPDLNKGVNPS</sequence>
<dbReference type="Proteomes" id="UP000219546">
    <property type="component" value="Unassembled WGS sequence"/>
</dbReference>
<dbReference type="RefSeq" id="WP_097160606.1">
    <property type="nucleotide sequence ID" value="NZ_JBEPMQ010000017.1"/>
</dbReference>
<proteinExistence type="predicted"/>
<dbReference type="PANTHER" id="PTHR43346:SF1">
    <property type="entry name" value="QUERCETIN 2,3-DIOXYGENASE-RELATED"/>
    <property type="match status" value="1"/>
</dbReference>